<feature type="region of interest" description="Disordered" evidence="1">
    <location>
        <begin position="1"/>
        <end position="45"/>
    </location>
</feature>
<feature type="compositionally biased region" description="Polar residues" evidence="1">
    <location>
        <begin position="17"/>
        <end position="29"/>
    </location>
</feature>
<name>A0A6A6XB46_9PLEO</name>
<evidence type="ECO:0000256" key="1">
    <source>
        <dbReference type="SAM" id="MobiDB-lite"/>
    </source>
</evidence>
<accession>A0A6A6XB46</accession>
<keyword evidence="3" id="KW-1185">Reference proteome</keyword>
<reference evidence="2" key="1">
    <citation type="journal article" date="2020" name="Stud. Mycol.">
        <title>101 Dothideomycetes genomes: a test case for predicting lifestyles and emergence of pathogens.</title>
        <authorList>
            <person name="Haridas S."/>
            <person name="Albert R."/>
            <person name="Binder M."/>
            <person name="Bloem J."/>
            <person name="Labutti K."/>
            <person name="Salamov A."/>
            <person name="Andreopoulos B."/>
            <person name="Baker S."/>
            <person name="Barry K."/>
            <person name="Bills G."/>
            <person name="Bluhm B."/>
            <person name="Cannon C."/>
            <person name="Castanera R."/>
            <person name="Culley D."/>
            <person name="Daum C."/>
            <person name="Ezra D."/>
            <person name="Gonzalez J."/>
            <person name="Henrissat B."/>
            <person name="Kuo A."/>
            <person name="Liang C."/>
            <person name="Lipzen A."/>
            <person name="Lutzoni F."/>
            <person name="Magnuson J."/>
            <person name="Mondo S."/>
            <person name="Nolan M."/>
            <person name="Ohm R."/>
            <person name="Pangilinan J."/>
            <person name="Park H.-J."/>
            <person name="Ramirez L."/>
            <person name="Alfaro M."/>
            <person name="Sun H."/>
            <person name="Tritt A."/>
            <person name="Yoshinaga Y."/>
            <person name="Zwiers L.-H."/>
            <person name="Turgeon B."/>
            <person name="Goodwin S."/>
            <person name="Spatafora J."/>
            <person name="Crous P."/>
            <person name="Grigoriev I."/>
        </authorList>
    </citation>
    <scope>NUCLEOTIDE SEQUENCE</scope>
    <source>
        <strain evidence="2">CBS 109.77</strain>
    </source>
</reference>
<protein>
    <submittedName>
        <fullName evidence="2">Uncharacterized protein</fullName>
    </submittedName>
</protein>
<evidence type="ECO:0000313" key="3">
    <source>
        <dbReference type="Proteomes" id="UP000799757"/>
    </source>
</evidence>
<proteinExistence type="predicted"/>
<dbReference type="AlphaFoldDB" id="A0A6A6XB46"/>
<gene>
    <name evidence="2" type="ORF">K505DRAFT_417777</name>
</gene>
<evidence type="ECO:0000313" key="2">
    <source>
        <dbReference type="EMBL" id="KAF2793471.1"/>
    </source>
</evidence>
<dbReference type="Proteomes" id="UP000799757">
    <property type="component" value="Unassembled WGS sequence"/>
</dbReference>
<dbReference type="EMBL" id="MU001926">
    <property type="protein sequence ID" value="KAF2793471.1"/>
    <property type="molecule type" value="Genomic_DNA"/>
</dbReference>
<sequence>MPPVCMYNPIQPAQAHPSATTSRRPTSLAPSCPPKSRETIRPVRPHRGNKLNQASVRRRTAAGAVARMDRKRAVKALLAPLQHVRPCAECARPGSPSWPLGPPHPCTPAFFFSMYACYLSSGRVVVVVAVACRGEGTLGRRGTRTRSGALRGVVRGVVVGSGVGWVC</sequence>
<organism evidence="2 3">
    <name type="scientific">Melanomma pulvis-pyrius CBS 109.77</name>
    <dbReference type="NCBI Taxonomy" id="1314802"/>
    <lineage>
        <taxon>Eukaryota</taxon>
        <taxon>Fungi</taxon>
        <taxon>Dikarya</taxon>
        <taxon>Ascomycota</taxon>
        <taxon>Pezizomycotina</taxon>
        <taxon>Dothideomycetes</taxon>
        <taxon>Pleosporomycetidae</taxon>
        <taxon>Pleosporales</taxon>
        <taxon>Melanommataceae</taxon>
        <taxon>Melanomma</taxon>
    </lineage>
</organism>